<comment type="caution">
    <text evidence="1">The sequence shown here is derived from an EMBL/GenBank/DDBJ whole genome shotgun (WGS) entry which is preliminary data.</text>
</comment>
<sequence length="170" mass="19971">MSYKELKSYQNAVIIYDFTTEFCAKYIDFRSRTKDQMEQAARSGKQNIVEGTQASRTSLKSEIKLLGVSRASFEELLEDYIDFLRQRNLKIWDKDSQDVQEIRKLAYKTDRTYGTYKSYMPDSEKAANVMICLINQTNFLLDRQIDSVESKFISEGGYSENLFKKRRKNL</sequence>
<dbReference type="Proteomes" id="UP000315589">
    <property type="component" value="Unassembled WGS sequence"/>
</dbReference>
<organism evidence="1 2">
    <name type="scientific">Candidatus Berkelbacteria bacterium Licking1014_85</name>
    <dbReference type="NCBI Taxonomy" id="2017148"/>
    <lineage>
        <taxon>Bacteria</taxon>
        <taxon>Candidatus Berkelbacteria</taxon>
    </lineage>
</organism>
<dbReference type="NCBIfam" id="TIGR04258">
    <property type="entry name" value="4helix_suffix"/>
    <property type="match status" value="1"/>
</dbReference>
<dbReference type="AlphaFoldDB" id="A0A554LGR7"/>
<gene>
    <name evidence="1" type="ORF">CEN91_571</name>
</gene>
<dbReference type="InterPro" id="IPR036583">
    <property type="entry name" value="23S_rRNA_IVS_sf"/>
</dbReference>
<dbReference type="InterPro" id="IPR012657">
    <property type="entry name" value="23S_rRNA-intervening_sequence"/>
</dbReference>
<proteinExistence type="predicted"/>
<evidence type="ECO:0008006" key="3">
    <source>
        <dbReference type="Google" id="ProtNLM"/>
    </source>
</evidence>
<dbReference type="Gene3D" id="1.20.1440.60">
    <property type="entry name" value="23S rRNA-intervening sequence"/>
    <property type="match status" value="1"/>
</dbReference>
<reference evidence="1 2" key="1">
    <citation type="submission" date="2017-07" db="EMBL/GenBank/DDBJ databases">
        <title>Mechanisms for carbon and nitrogen cycling indicate functional differentiation within the Candidate Phyla Radiation.</title>
        <authorList>
            <person name="Danczak R.E."/>
            <person name="Johnston M.D."/>
            <person name="Kenah C."/>
            <person name="Slattery M."/>
            <person name="Wrighton K.C."/>
            <person name="Wilkins M.J."/>
        </authorList>
    </citation>
    <scope>NUCLEOTIDE SEQUENCE [LARGE SCALE GENOMIC DNA]</scope>
    <source>
        <strain evidence="1">Licking1014_85</strain>
    </source>
</reference>
<dbReference type="InterPro" id="IPR026354">
    <property type="entry name" value="4helix_suffix_dom"/>
</dbReference>
<evidence type="ECO:0000313" key="2">
    <source>
        <dbReference type="Proteomes" id="UP000315589"/>
    </source>
</evidence>
<dbReference type="SUPFAM" id="SSF158446">
    <property type="entry name" value="IVS-encoded protein-like"/>
    <property type="match status" value="1"/>
</dbReference>
<name>A0A554LGR7_9BACT</name>
<protein>
    <recommendedName>
        <fullName evidence="3">S23 ribosomal protein</fullName>
    </recommendedName>
</protein>
<evidence type="ECO:0000313" key="1">
    <source>
        <dbReference type="EMBL" id="TSC92074.1"/>
    </source>
</evidence>
<dbReference type="NCBIfam" id="TIGR02436">
    <property type="entry name" value="four helix bundle protein"/>
    <property type="match status" value="1"/>
</dbReference>
<dbReference type="EMBL" id="VMGI01000091">
    <property type="protein sequence ID" value="TSC92074.1"/>
    <property type="molecule type" value="Genomic_DNA"/>
</dbReference>
<accession>A0A554LGR7</accession>